<dbReference type="HAMAP" id="MF_00046">
    <property type="entry name" value="MurC"/>
    <property type="match status" value="1"/>
</dbReference>
<comment type="function">
    <text evidence="14">Cell wall formation.</text>
</comment>
<dbReference type="Pfam" id="PF02875">
    <property type="entry name" value="Mur_ligase_C"/>
    <property type="match status" value="1"/>
</dbReference>
<evidence type="ECO:0000313" key="22">
    <source>
        <dbReference type="Proteomes" id="UP001208692"/>
    </source>
</evidence>
<dbReference type="GO" id="GO:0008360">
    <property type="term" value="P:regulation of cell shape"/>
    <property type="evidence" value="ECO:0007669"/>
    <property type="project" value="UniProtKB-KW"/>
</dbReference>
<reference evidence="19 22" key="1">
    <citation type="submission" date="2021-11" db="EMBL/GenBank/DDBJ databases">
        <title>Draft genome sequence of Capnocytophaga sp. strain KC07075 isolated from cat oral cavity.</title>
        <authorList>
            <person name="Suzuki M."/>
            <person name="Imaoka K."/>
            <person name="Kimura M."/>
            <person name="Morikawa S."/>
            <person name="Maeda K."/>
        </authorList>
    </citation>
    <scope>NUCLEOTIDE SEQUENCE</scope>
    <source>
        <strain evidence="19">KC07075</strain>
        <strain evidence="20 22">KC07079</strain>
    </source>
</reference>
<keyword evidence="15" id="KW-1133">Transmembrane helix</keyword>
<evidence type="ECO:0000256" key="1">
    <source>
        <dbReference type="ARBA" id="ARBA00004496"/>
    </source>
</evidence>
<dbReference type="Pfam" id="PF01225">
    <property type="entry name" value="Mur_ligase"/>
    <property type="match status" value="1"/>
</dbReference>
<accession>A0AAV5ASF0</accession>
<comment type="caution">
    <text evidence="19">The sequence shown here is derived from an EMBL/GenBank/DDBJ whole genome shotgun (WGS) entry which is preliminary data.</text>
</comment>
<dbReference type="EMBL" id="BQKB01000014">
    <property type="protein sequence ID" value="GJM52617.1"/>
    <property type="molecule type" value="Genomic_DNA"/>
</dbReference>
<keyword evidence="12 14" id="KW-0961">Cell wall biogenesis/degradation</keyword>
<evidence type="ECO:0000313" key="20">
    <source>
        <dbReference type="EMBL" id="GJM52617.1"/>
    </source>
</evidence>
<evidence type="ECO:0000259" key="17">
    <source>
        <dbReference type="Pfam" id="PF02875"/>
    </source>
</evidence>
<comment type="subcellular location">
    <subcellularLocation>
        <location evidence="1 14">Cytoplasm</location>
    </subcellularLocation>
</comment>
<keyword evidence="4 14" id="KW-0963">Cytoplasm</keyword>
<dbReference type="EMBL" id="BQKA01000004">
    <property type="protein sequence ID" value="GJM49170.1"/>
    <property type="molecule type" value="Genomic_DNA"/>
</dbReference>
<feature type="binding site" evidence="14">
    <location>
        <begin position="118"/>
        <end position="124"/>
    </location>
    <ligand>
        <name>ATP</name>
        <dbReference type="ChEBI" id="CHEBI:30616"/>
    </ligand>
</feature>
<dbReference type="GO" id="GO:0009252">
    <property type="term" value="P:peptidoglycan biosynthetic process"/>
    <property type="evidence" value="ECO:0007669"/>
    <property type="project" value="UniProtKB-UniRule"/>
</dbReference>
<dbReference type="GO" id="GO:0051301">
    <property type="term" value="P:cell division"/>
    <property type="evidence" value="ECO:0007669"/>
    <property type="project" value="UniProtKB-KW"/>
</dbReference>
<comment type="pathway">
    <text evidence="2 14">Cell wall biogenesis; peptidoglycan biosynthesis.</text>
</comment>
<evidence type="ECO:0000256" key="13">
    <source>
        <dbReference type="ARBA" id="ARBA00047833"/>
    </source>
</evidence>
<feature type="transmembrane region" description="Helical" evidence="15">
    <location>
        <begin position="9"/>
        <end position="27"/>
    </location>
</feature>
<dbReference type="InterPro" id="IPR000713">
    <property type="entry name" value="Mur_ligase_N"/>
</dbReference>
<dbReference type="Proteomes" id="UP001208692">
    <property type="component" value="Unassembled WGS sequence"/>
</dbReference>
<keyword evidence="8 14" id="KW-0067">ATP-binding</keyword>
<name>A0AAV5ASF0_9FLAO</name>
<evidence type="ECO:0000256" key="6">
    <source>
        <dbReference type="ARBA" id="ARBA00022618"/>
    </source>
</evidence>
<dbReference type="PANTHER" id="PTHR43445:SF3">
    <property type="entry name" value="UDP-N-ACETYLMURAMATE--L-ALANINE LIGASE"/>
    <property type="match status" value="1"/>
</dbReference>
<evidence type="ECO:0000256" key="11">
    <source>
        <dbReference type="ARBA" id="ARBA00023306"/>
    </source>
</evidence>
<keyword evidence="22" id="KW-1185">Reference proteome</keyword>
<dbReference type="SUPFAM" id="SSF51984">
    <property type="entry name" value="MurCD N-terminal domain"/>
    <property type="match status" value="1"/>
</dbReference>
<keyword evidence="5 14" id="KW-0436">Ligase</keyword>
<keyword evidence="7 14" id="KW-0547">Nucleotide-binding</keyword>
<dbReference type="NCBIfam" id="TIGR01082">
    <property type="entry name" value="murC"/>
    <property type="match status" value="1"/>
</dbReference>
<feature type="domain" description="Mur ligase C-terminal" evidence="17">
    <location>
        <begin position="314"/>
        <end position="437"/>
    </location>
</feature>
<evidence type="ECO:0000256" key="9">
    <source>
        <dbReference type="ARBA" id="ARBA00022960"/>
    </source>
</evidence>
<dbReference type="Gene3D" id="3.40.1190.10">
    <property type="entry name" value="Mur-like, catalytic domain"/>
    <property type="match status" value="1"/>
</dbReference>
<dbReference type="InterPro" id="IPR005758">
    <property type="entry name" value="UDP-N-AcMur_Ala_ligase_MurC"/>
</dbReference>
<organism evidence="19 21">
    <name type="scientific">Capnocytophaga catalasegens</name>
    <dbReference type="NCBI Taxonomy" id="1004260"/>
    <lineage>
        <taxon>Bacteria</taxon>
        <taxon>Pseudomonadati</taxon>
        <taxon>Bacteroidota</taxon>
        <taxon>Flavobacteriia</taxon>
        <taxon>Flavobacteriales</taxon>
        <taxon>Flavobacteriaceae</taxon>
        <taxon>Capnocytophaga</taxon>
    </lineage>
</organism>
<dbReference type="Pfam" id="PF08245">
    <property type="entry name" value="Mur_ligase_M"/>
    <property type="match status" value="1"/>
</dbReference>
<dbReference type="PANTHER" id="PTHR43445">
    <property type="entry name" value="UDP-N-ACETYLMURAMATE--L-ALANINE LIGASE-RELATED"/>
    <property type="match status" value="1"/>
</dbReference>
<evidence type="ECO:0000256" key="12">
    <source>
        <dbReference type="ARBA" id="ARBA00023316"/>
    </source>
</evidence>
<evidence type="ECO:0000256" key="15">
    <source>
        <dbReference type="SAM" id="Phobius"/>
    </source>
</evidence>
<evidence type="ECO:0000256" key="4">
    <source>
        <dbReference type="ARBA" id="ARBA00022490"/>
    </source>
</evidence>
<evidence type="ECO:0000313" key="19">
    <source>
        <dbReference type="EMBL" id="GJM49170.1"/>
    </source>
</evidence>
<evidence type="ECO:0000256" key="10">
    <source>
        <dbReference type="ARBA" id="ARBA00022984"/>
    </source>
</evidence>
<dbReference type="GO" id="GO:0005737">
    <property type="term" value="C:cytoplasm"/>
    <property type="evidence" value="ECO:0007669"/>
    <property type="project" value="UniProtKB-SubCell"/>
</dbReference>
<dbReference type="Gene3D" id="3.90.190.20">
    <property type="entry name" value="Mur ligase, C-terminal domain"/>
    <property type="match status" value="1"/>
</dbReference>
<dbReference type="Proteomes" id="UP001207736">
    <property type="component" value="Unassembled WGS sequence"/>
</dbReference>
<keyword evidence="15" id="KW-0812">Transmembrane</keyword>
<comment type="similarity">
    <text evidence="14">Belongs to the MurCDEF family.</text>
</comment>
<proteinExistence type="inferred from homology"/>
<dbReference type="GO" id="GO:0071555">
    <property type="term" value="P:cell wall organization"/>
    <property type="evidence" value="ECO:0007669"/>
    <property type="project" value="UniProtKB-KW"/>
</dbReference>
<evidence type="ECO:0000259" key="18">
    <source>
        <dbReference type="Pfam" id="PF08245"/>
    </source>
</evidence>
<protein>
    <recommendedName>
        <fullName evidence="3 14">UDP-N-acetylmuramate--L-alanine ligase</fullName>
        <ecNumber evidence="3 14">6.3.2.8</ecNumber>
    </recommendedName>
    <alternativeName>
        <fullName evidence="14">UDP-N-acetylmuramoyl-L-alanine synthetase</fullName>
    </alternativeName>
</protein>
<evidence type="ECO:0000256" key="3">
    <source>
        <dbReference type="ARBA" id="ARBA00012211"/>
    </source>
</evidence>
<dbReference type="SUPFAM" id="SSF53244">
    <property type="entry name" value="MurD-like peptide ligases, peptide-binding domain"/>
    <property type="match status" value="1"/>
</dbReference>
<keyword evidence="10 14" id="KW-0573">Peptidoglycan synthesis</keyword>
<evidence type="ECO:0000256" key="14">
    <source>
        <dbReference type="HAMAP-Rule" id="MF_00046"/>
    </source>
</evidence>
<dbReference type="InterPro" id="IPR050061">
    <property type="entry name" value="MurCDEF_pg_biosynth"/>
</dbReference>
<feature type="domain" description="Mur ligase N-terminal catalytic" evidence="16">
    <location>
        <begin position="9"/>
        <end position="109"/>
    </location>
</feature>
<dbReference type="InterPro" id="IPR036615">
    <property type="entry name" value="Mur_ligase_C_dom_sf"/>
</dbReference>
<evidence type="ECO:0000259" key="16">
    <source>
        <dbReference type="Pfam" id="PF01225"/>
    </source>
</evidence>
<feature type="domain" description="Mur ligase central" evidence="18">
    <location>
        <begin position="116"/>
        <end position="290"/>
    </location>
</feature>
<keyword evidence="9 14" id="KW-0133">Cell shape</keyword>
<evidence type="ECO:0000256" key="2">
    <source>
        <dbReference type="ARBA" id="ARBA00004752"/>
    </source>
</evidence>
<comment type="catalytic activity">
    <reaction evidence="13 14">
        <text>UDP-N-acetyl-alpha-D-muramate + L-alanine + ATP = UDP-N-acetyl-alpha-D-muramoyl-L-alanine + ADP + phosphate + H(+)</text>
        <dbReference type="Rhea" id="RHEA:23372"/>
        <dbReference type="ChEBI" id="CHEBI:15378"/>
        <dbReference type="ChEBI" id="CHEBI:30616"/>
        <dbReference type="ChEBI" id="CHEBI:43474"/>
        <dbReference type="ChEBI" id="CHEBI:57972"/>
        <dbReference type="ChEBI" id="CHEBI:70757"/>
        <dbReference type="ChEBI" id="CHEBI:83898"/>
        <dbReference type="ChEBI" id="CHEBI:456216"/>
        <dbReference type="EC" id="6.3.2.8"/>
    </reaction>
</comment>
<dbReference type="GO" id="GO:0005524">
    <property type="term" value="F:ATP binding"/>
    <property type="evidence" value="ECO:0007669"/>
    <property type="project" value="UniProtKB-UniRule"/>
</dbReference>
<dbReference type="RefSeq" id="WP_264845791.1">
    <property type="nucleotide sequence ID" value="NZ_BPMA01000015.1"/>
</dbReference>
<dbReference type="EC" id="6.3.2.8" evidence="3 14"/>
<dbReference type="InterPro" id="IPR004101">
    <property type="entry name" value="Mur_ligase_C"/>
</dbReference>
<dbReference type="SUPFAM" id="SSF53623">
    <property type="entry name" value="MurD-like peptide ligases, catalytic domain"/>
    <property type="match status" value="1"/>
</dbReference>
<dbReference type="GO" id="GO:0008763">
    <property type="term" value="F:UDP-N-acetylmuramate-L-alanine ligase activity"/>
    <property type="evidence" value="ECO:0007669"/>
    <property type="project" value="UniProtKB-UniRule"/>
</dbReference>
<keyword evidence="6 14" id="KW-0132">Cell division</keyword>
<dbReference type="Gene3D" id="3.40.50.720">
    <property type="entry name" value="NAD(P)-binding Rossmann-like Domain"/>
    <property type="match status" value="1"/>
</dbReference>
<sequence>MELHRYKNIYLIGIGGIGMSALAQYFAKNGKKVSGYDRTKTDITEFLQNQGIEIHFQDDIRLIPAAFKNSSETLVVYTPAVKKLSELDYFLQNNYQVMKRSEVLGAITRNTFCLAVAGTHGKTTTSSILAHILVEAKASISAFLGGICENFNSNLVLHGNEITVVEADEFDRSFLQLSPDIACITAIDSDHLDIYGNEEEFEKGFYDFTKQLKPNGKLIVRNNLSFNGLTYGIEELSDYIIKNVSIQNGAYLFDIEYPDLQSNERKIIKNCIFAKPGRHNLLNALVAVAMGHQAGFSIDILAKALITFKGVKRRFSYQIRTENQVFIDDYAHHPTELNALYQAVREMHPNKEVTIIFQPHLYTRTRDFADGFAKSLAQFDQIVLLDIYPARELPIEGISSQWLLEKVLSKKKILIRKEDLLDWIKKNPSEVLITAGAGDIGAEVEKIKKQLLNKNK</sequence>
<evidence type="ECO:0000256" key="5">
    <source>
        <dbReference type="ARBA" id="ARBA00022598"/>
    </source>
</evidence>
<keyword evidence="11 14" id="KW-0131">Cell cycle</keyword>
<gene>
    <name evidence="14 19" type="primary">murC</name>
    <name evidence="19" type="ORF">RCZ15_01460</name>
    <name evidence="20" type="ORF">RCZ16_09340</name>
</gene>
<evidence type="ECO:0000256" key="7">
    <source>
        <dbReference type="ARBA" id="ARBA00022741"/>
    </source>
</evidence>
<dbReference type="InterPro" id="IPR036565">
    <property type="entry name" value="Mur-like_cat_sf"/>
</dbReference>
<keyword evidence="15" id="KW-0472">Membrane</keyword>
<dbReference type="InterPro" id="IPR013221">
    <property type="entry name" value="Mur_ligase_cen"/>
</dbReference>
<dbReference type="AlphaFoldDB" id="A0AAV5ASF0"/>
<evidence type="ECO:0000313" key="21">
    <source>
        <dbReference type="Proteomes" id="UP001207736"/>
    </source>
</evidence>
<evidence type="ECO:0000256" key="8">
    <source>
        <dbReference type="ARBA" id="ARBA00022840"/>
    </source>
</evidence>